<evidence type="ECO:0000256" key="3">
    <source>
        <dbReference type="SAM" id="SignalP"/>
    </source>
</evidence>
<dbReference type="Gene3D" id="1.10.287.470">
    <property type="entry name" value="Helix hairpin bin"/>
    <property type="match status" value="1"/>
</dbReference>
<protein>
    <submittedName>
        <fullName evidence="5">HlyD family efflux transporter periplasmic adaptor subunit</fullName>
    </submittedName>
</protein>
<dbReference type="Pfam" id="PF25967">
    <property type="entry name" value="RND-MFP_C"/>
    <property type="match status" value="1"/>
</dbReference>
<dbReference type="Gene3D" id="2.40.50.100">
    <property type="match status" value="1"/>
</dbReference>
<evidence type="ECO:0000256" key="2">
    <source>
        <dbReference type="SAM" id="MobiDB-lite"/>
    </source>
</evidence>
<evidence type="ECO:0000313" key="6">
    <source>
        <dbReference type="Proteomes" id="UP000627446"/>
    </source>
</evidence>
<accession>A0A923KSR8</accession>
<proteinExistence type="predicted"/>
<dbReference type="EMBL" id="JACOFZ010000001">
    <property type="protein sequence ID" value="MBC3880799.1"/>
    <property type="molecule type" value="Genomic_DNA"/>
</dbReference>
<feature type="signal peptide" evidence="3">
    <location>
        <begin position="1"/>
        <end position="35"/>
    </location>
</feature>
<reference evidence="5" key="1">
    <citation type="submission" date="2020-08" db="EMBL/GenBank/DDBJ databases">
        <title>Novel species isolated from subtropical streams in China.</title>
        <authorList>
            <person name="Lu H."/>
        </authorList>
    </citation>
    <scope>NUCLEOTIDE SEQUENCE</scope>
    <source>
        <strain evidence="5">LX22W</strain>
    </source>
</reference>
<dbReference type="PANTHER" id="PTHR30097:SF4">
    <property type="entry name" value="SLR6042 PROTEIN"/>
    <property type="match status" value="1"/>
</dbReference>
<keyword evidence="6" id="KW-1185">Reference proteome</keyword>
<dbReference type="Proteomes" id="UP000627446">
    <property type="component" value="Unassembled WGS sequence"/>
</dbReference>
<feature type="domain" description="Multidrug resistance protein MdtA-like C-terminal permuted SH3" evidence="4">
    <location>
        <begin position="341"/>
        <end position="399"/>
    </location>
</feature>
<organism evidence="5 6">
    <name type="scientific">Undibacterium nitidum</name>
    <dbReference type="NCBI Taxonomy" id="2762298"/>
    <lineage>
        <taxon>Bacteria</taxon>
        <taxon>Pseudomonadati</taxon>
        <taxon>Pseudomonadota</taxon>
        <taxon>Betaproteobacteria</taxon>
        <taxon>Burkholderiales</taxon>
        <taxon>Oxalobacteraceae</taxon>
        <taxon>Undibacterium</taxon>
    </lineage>
</organism>
<feature type="chain" id="PRO_5037288661" evidence="3">
    <location>
        <begin position="36"/>
        <end position="406"/>
    </location>
</feature>
<keyword evidence="1" id="KW-0813">Transport</keyword>
<dbReference type="SUPFAM" id="SSF111369">
    <property type="entry name" value="HlyD-like secretion proteins"/>
    <property type="match status" value="1"/>
</dbReference>
<dbReference type="InterPro" id="IPR051909">
    <property type="entry name" value="MFP_Cation_Efflux"/>
</dbReference>
<gene>
    <name evidence="5" type="ORF">H8K36_05385</name>
</gene>
<dbReference type="PANTHER" id="PTHR30097">
    <property type="entry name" value="CATION EFFLUX SYSTEM PROTEIN CUSB"/>
    <property type="match status" value="1"/>
</dbReference>
<dbReference type="GO" id="GO:0060003">
    <property type="term" value="P:copper ion export"/>
    <property type="evidence" value="ECO:0007669"/>
    <property type="project" value="TreeGrafter"/>
</dbReference>
<sequence length="406" mass="43615">MKFAQANNALRTKTYVAVIAISILTPLLLANSAFAHGDEDHSKKPTVVSKVGEAKKNGNNALASRDATAPQRLPDGSLFVPKVVQRQLQLRTIVAESDEWPQTIELNGKVIADPNAGGKVQASQAGRIESNGQSLPSLGQRVSKGQVLAYLRPVMSSLDRGNSTAILADLDAQLSIAEKKLQRYEALAEALPKATIETARYDAEALRKRKAAVEVSLYKMEALVAPVAGVISVANATAGQVVDARETLFEIIDPNRLMVEALSYETVQSGDVVRATATWSINSNGSADATPELQLIFVGGGQQMREQAIPLLFRVSGKNQSAAVGQTLQIFAQKRQHAEGVALPVAALFKLSNSQQMVWVHTEAERFVARSVQVKRLDPQRVVVTSGLQEGERILISGASLLAQVK</sequence>
<name>A0A923KSR8_9BURK</name>
<evidence type="ECO:0000313" key="5">
    <source>
        <dbReference type="EMBL" id="MBC3880799.1"/>
    </source>
</evidence>
<dbReference type="GO" id="GO:0030313">
    <property type="term" value="C:cell envelope"/>
    <property type="evidence" value="ECO:0007669"/>
    <property type="project" value="TreeGrafter"/>
</dbReference>
<comment type="caution">
    <text evidence="5">The sequence shown here is derived from an EMBL/GenBank/DDBJ whole genome shotgun (WGS) entry which is preliminary data.</text>
</comment>
<dbReference type="RefSeq" id="WP_186914726.1">
    <property type="nucleotide sequence ID" value="NZ_JACOFZ010000001.1"/>
</dbReference>
<keyword evidence="3" id="KW-0732">Signal</keyword>
<dbReference type="AlphaFoldDB" id="A0A923KSR8"/>
<dbReference type="GO" id="GO:0015679">
    <property type="term" value="P:plasma membrane copper ion transport"/>
    <property type="evidence" value="ECO:0007669"/>
    <property type="project" value="TreeGrafter"/>
</dbReference>
<evidence type="ECO:0000259" key="4">
    <source>
        <dbReference type="Pfam" id="PF25967"/>
    </source>
</evidence>
<dbReference type="Gene3D" id="2.40.420.20">
    <property type="match status" value="1"/>
</dbReference>
<dbReference type="InterPro" id="IPR058627">
    <property type="entry name" value="MdtA-like_C"/>
</dbReference>
<feature type="region of interest" description="Disordered" evidence="2">
    <location>
        <begin position="37"/>
        <end position="73"/>
    </location>
</feature>
<dbReference type="Gene3D" id="2.40.30.170">
    <property type="match status" value="1"/>
</dbReference>
<evidence type="ECO:0000256" key="1">
    <source>
        <dbReference type="ARBA" id="ARBA00022448"/>
    </source>
</evidence>